<dbReference type="EMBL" id="CAKKLH010000283">
    <property type="protein sequence ID" value="CAH0108347.1"/>
    <property type="molecule type" value="Genomic_DNA"/>
</dbReference>
<keyword evidence="2" id="KW-0812">Transmembrane</keyword>
<organism evidence="3 4">
    <name type="scientific">Daphnia galeata</name>
    <dbReference type="NCBI Taxonomy" id="27404"/>
    <lineage>
        <taxon>Eukaryota</taxon>
        <taxon>Metazoa</taxon>
        <taxon>Ecdysozoa</taxon>
        <taxon>Arthropoda</taxon>
        <taxon>Crustacea</taxon>
        <taxon>Branchiopoda</taxon>
        <taxon>Diplostraca</taxon>
        <taxon>Cladocera</taxon>
        <taxon>Anomopoda</taxon>
        <taxon>Daphniidae</taxon>
        <taxon>Daphnia</taxon>
    </lineage>
</organism>
<evidence type="ECO:0000313" key="3">
    <source>
        <dbReference type="EMBL" id="CAH0108347.1"/>
    </source>
</evidence>
<feature type="compositionally biased region" description="Pro residues" evidence="1">
    <location>
        <begin position="167"/>
        <end position="190"/>
    </location>
</feature>
<dbReference type="Proteomes" id="UP000789390">
    <property type="component" value="Unassembled WGS sequence"/>
</dbReference>
<feature type="compositionally biased region" description="Low complexity" evidence="1">
    <location>
        <begin position="154"/>
        <end position="164"/>
    </location>
</feature>
<keyword evidence="2" id="KW-0472">Membrane</keyword>
<feature type="transmembrane region" description="Helical" evidence="2">
    <location>
        <begin position="20"/>
        <end position="37"/>
    </location>
</feature>
<name>A0A8J2RU11_9CRUS</name>
<feature type="region of interest" description="Disordered" evidence="1">
    <location>
        <begin position="264"/>
        <end position="286"/>
    </location>
</feature>
<accession>A0A8J2RU11</accession>
<evidence type="ECO:0000313" key="4">
    <source>
        <dbReference type="Proteomes" id="UP000789390"/>
    </source>
</evidence>
<keyword evidence="4" id="KW-1185">Reference proteome</keyword>
<dbReference type="PRINTS" id="PR01217">
    <property type="entry name" value="PRICHEXTENSN"/>
</dbReference>
<protein>
    <submittedName>
        <fullName evidence="3">Uncharacterized protein</fullName>
    </submittedName>
</protein>
<feature type="region of interest" description="Disordered" evidence="1">
    <location>
        <begin position="154"/>
        <end position="210"/>
    </location>
</feature>
<evidence type="ECO:0000256" key="2">
    <source>
        <dbReference type="SAM" id="Phobius"/>
    </source>
</evidence>
<dbReference type="OrthoDB" id="6378005at2759"/>
<reference evidence="3" key="1">
    <citation type="submission" date="2021-11" db="EMBL/GenBank/DDBJ databases">
        <authorList>
            <person name="Schell T."/>
        </authorList>
    </citation>
    <scope>NUCLEOTIDE SEQUENCE</scope>
    <source>
        <strain evidence="3">M5</strain>
    </source>
</reference>
<proteinExistence type="predicted"/>
<evidence type="ECO:0000256" key="1">
    <source>
        <dbReference type="SAM" id="MobiDB-lite"/>
    </source>
</evidence>
<sequence>MASSLPIVRPMSLYLSVKKISAVTSSLLSVLILALVVDDISSFKIKNKAYGDAERPLYGIILNGPYPKPTYSSGQYHPYLPYLPSPVQPSRPHPVSYVKPPASYYPTPSYYPVPPPPPPVVPYQPAPPPLTVPYQPAPPPSTVSYQQIYAAPEPYQQQQQQQKPEPYRPPVRPAPEPYRPPPVRPAPYRPPSSTHRPSYPIPTTFDNKPWSPIPTSASYVLDPYVQLNELDGYPWTPELRETDEKEEELKDKIPEILFKEIVPPKTLAQQHASANEINFSPNPERD</sequence>
<comment type="caution">
    <text evidence="3">The sequence shown here is derived from an EMBL/GenBank/DDBJ whole genome shotgun (WGS) entry which is preliminary data.</text>
</comment>
<gene>
    <name evidence="3" type="ORF">DGAL_LOCUS11723</name>
</gene>
<dbReference type="AlphaFoldDB" id="A0A8J2RU11"/>
<keyword evidence="2" id="KW-1133">Transmembrane helix</keyword>
<feature type="compositionally biased region" description="Polar residues" evidence="1">
    <location>
        <begin position="267"/>
        <end position="286"/>
    </location>
</feature>